<gene>
    <name evidence="2" type="ORF">PoB_004328300</name>
</gene>
<keyword evidence="3" id="KW-1185">Reference proteome</keyword>
<sequence>MNRYRAKKISMYLRGRYKGGGRGKGGGDVGRGRVTGQGSEPRVGPLSNGMPDSLFDLKGDSEDFRLEFNSCVDGDIRADCEV</sequence>
<feature type="compositionally biased region" description="Gly residues" evidence="1">
    <location>
        <begin position="22"/>
        <end position="35"/>
    </location>
</feature>
<feature type="region of interest" description="Disordered" evidence="1">
    <location>
        <begin position="15"/>
        <end position="52"/>
    </location>
</feature>
<dbReference type="AlphaFoldDB" id="A0AAV4BB32"/>
<name>A0AAV4BB32_9GAST</name>
<dbReference type="EMBL" id="BLXT01004716">
    <property type="protein sequence ID" value="GFO16778.1"/>
    <property type="molecule type" value="Genomic_DNA"/>
</dbReference>
<dbReference type="Proteomes" id="UP000735302">
    <property type="component" value="Unassembled WGS sequence"/>
</dbReference>
<evidence type="ECO:0000313" key="2">
    <source>
        <dbReference type="EMBL" id="GFO16778.1"/>
    </source>
</evidence>
<accession>A0AAV4BB32</accession>
<proteinExistence type="predicted"/>
<evidence type="ECO:0000256" key="1">
    <source>
        <dbReference type="SAM" id="MobiDB-lite"/>
    </source>
</evidence>
<comment type="caution">
    <text evidence="2">The sequence shown here is derived from an EMBL/GenBank/DDBJ whole genome shotgun (WGS) entry which is preliminary data.</text>
</comment>
<reference evidence="2 3" key="1">
    <citation type="journal article" date="2021" name="Elife">
        <title>Chloroplast acquisition without the gene transfer in kleptoplastic sea slugs, Plakobranchus ocellatus.</title>
        <authorList>
            <person name="Maeda T."/>
            <person name="Takahashi S."/>
            <person name="Yoshida T."/>
            <person name="Shimamura S."/>
            <person name="Takaki Y."/>
            <person name="Nagai Y."/>
            <person name="Toyoda A."/>
            <person name="Suzuki Y."/>
            <person name="Arimoto A."/>
            <person name="Ishii H."/>
            <person name="Satoh N."/>
            <person name="Nishiyama T."/>
            <person name="Hasebe M."/>
            <person name="Maruyama T."/>
            <person name="Minagawa J."/>
            <person name="Obokata J."/>
            <person name="Shigenobu S."/>
        </authorList>
    </citation>
    <scope>NUCLEOTIDE SEQUENCE [LARGE SCALE GENOMIC DNA]</scope>
</reference>
<protein>
    <submittedName>
        <fullName evidence="2">Uncharacterized protein</fullName>
    </submittedName>
</protein>
<evidence type="ECO:0000313" key="3">
    <source>
        <dbReference type="Proteomes" id="UP000735302"/>
    </source>
</evidence>
<organism evidence="2 3">
    <name type="scientific">Plakobranchus ocellatus</name>
    <dbReference type="NCBI Taxonomy" id="259542"/>
    <lineage>
        <taxon>Eukaryota</taxon>
        <taxon>Metazoa</taxon>
        <taxon>Spiralia</taxon>
        <taxon>Lophotrochozoa</taxon>
        <taxon>Mollusca</taxon>
        <taxon>Gastropoda</taxon>
        <taxon>Heterobranchia</taxon>
        <taxon>Euthyneura</taxon>
        <taxon>Panpulmonata</taxon>
        <taxon>Sacoglossa</taxon>
        <taxon>Placobranchoidea</taxon>
        <taxon>Plakobranchidae</taxon>
        <taxon>Plakobranchus</taxon>
    </lineage>
</organism>